<reference evidence="1 2" key="1">
    <citation type="journal article" date="2019" name="Environ. Microbiol.">
        <title>Species interactions and distinct microbial communities in high Arctic permafrost affected cryosols are associated with the CH4 and CO2 gas fluxes.</title>
        <authorList>
            <person name="Altshuler I."/>
            <person name="Hamel J."/>
            <person name="Turney S."/>
            <person name="Magnuson E."/>
            <person name="Levesque R."/>
            <person name="Greer C."/>
            <person name="Whyte L.G."/>
        </authorList>
    </citation>
    <scope>NUCLEOTIDE SEQUENCE [LARGE SCALE GENOMIC DNA]</scope>
    <source>
        <strain evidence="1 2">S5.1</strain>
    </source>
</reference>
<gene>
    <name evidence="1" type="ORF">EAH84_10350</name>
</gene>
<accession>A0A502CHU1</accession>
<dbReference type="OrthoDB" id="7202990at2"/>
<dbReference type="AlphaFoldDB" id="A0A502CHU1"/>
<evidence type="ECO:0000313" key="2">
    <source>
        <dbReference type="Proteomes" id="UP000318413"/>
    </source>
</evidence>
<organism evidence="1 2">
    <name type="scientific">Sphingomonas oligophenolica</name>
    <dbReference type="NCBI Taxonomy" id="301154"/>
    <lineage>
        <taxon>Bacteria</taxon>
        <taxon>Pseudomonadati</taxon>
        <taxon>Pseudomonadota</taxon>
        <taxon>Alphaproteobacteria</taxon>
        <taxon>Sphingomonadales</taxon>
        <taxon>Sphingomonadaceae</taxon>
        <taxon>Sphingomonas</taxon>
    </lineage>
</organism>
<keyword evidence="2" id="KW-1185">Reference proteome</keyword>
<evidence type="ECO:0008006" key="3">
    <source>
        <dbReference type="Google" id="ProtNLM"/>
    </source>
</evidence>
<proteinExistence type="predicted"/>
<dbReference type="EMBL" id="RCZK01000007">
    <property type="protein sequence ID" value="TPG12210.1"/>
    <property type="molecule type" value="Genomic_DNA"/>
</dbReference>
<sequence>MQAPTSSPSQTPSITEHCDYDRKLLDLGFDAFDQDLTGGWRALSQKAGCEEAAANMVRAYRLNYENLIPLLFWHEAQLRASIGDYASAIPLIRKSKKPKDHDIFGWNDYADATIAFLTNDRNALENARIRLASVARPSGYPAERKWPPNLNVVDGLTACFGKPYKVAYGPVCRKPTQ</sequence>
<comment type="caution">
    <text evidence="1">The sequence shown here is derived from an EMBL/GenBank/DDBJ whole genome shotgun (WGS) entry which is preliminary data.</text>
</comment>
<dbReference type="Proteomes" id="UP000318413">
    <property type="component" value="Unassembled WGS sequence"/>
</dbReference>
<protein>
    <recommendedName>
        <fullName evidence="3">Tetratricopeptide repeat protein</fullName>
    </recommendedName>
</protein>
<evidence type="ECO:0000313" key="1">
    <source>
        <dbReference type="EMBL" id="TPG12210.1"/>
    </source>
</evidence>
<name>A0A502CHU1_9SPHN</name>